<dbReference type="Proteomes" id="UP000831692">
    <property type="component" value="Chromosome"/>
</dbReference>
<dbReference type="EMBL" id="AP025635">
    <property type="protein sequence ID" value="BDG68954.1"/>
    <property type="molecule type" value="Genomic_DNA"/>
</dbReference>
<dbReference type="InterPro" id="IPR013011">
    <property type="entry name" value="PTS_EIIB_2"/>
</dbReference>
<organism evidence="4 5">
    <name type="scientific">Enterococcus innesii</name>
    <dbReference type="NCBI Taxonomy" id="2839759"/>
    <lineage>
        <taxon>Bacteria</taxon>
        <taxon>Bacillati</taxon>
        <taxon>Bacillota</taxon>
        <taxon>Bacilli</taxon>
        <taxon>Lactobacillales</taxon>
        <taxon>Enterococcaceae</taxon>
        <taxon>Enterococcus</taxon>
    </lineage>
</organism>
<evidence type="ECO:0000256" key="1">
    <source>
        <dbReference type="ARBA" id="ARBA00022679"/>
    </source>
</evidence>
<reference evidence="4 5" key="1">
    <citation type="submission" date="2022-03" db="EMBL/GenBank/DDBJ databases">
        <title>Complete genome sequence of Enterococcus innesii DB-1.</title>
        <authorList>
            <person name="Fukuda D."/>
            <person name="Nolasco-Hipolito C."/>
        </authorList>
    </citation>
    <scope>NUCLEOTIDE SEQUENCE [LARGE SCALE GENOMIC DNA]</scope>
    <source>
        <strain evidence="4 5">DB-1</strain>
    </source>
</reference>
<dbReference type="SUPFAM" id="SSF52794">
    <property type="entry name" value="PTS system IIB component-like"/>
    <property type="match status" value="1"/>
</dbReference>
<proteinExistence type="predicted"/>
<evidence type="ECO:0000313" key="4">
    <source>
        <dbReference type="EMBL" id="BDG68954.1"/>
    </source>
</evidence>
<evidence type="ECO:0000256" key="2">
    <source>
        <dbReference type="SAM" id="MobiDB-lite"/>
    </source>
</evidence>
<gene>
    <name evidence="4" type="ORF">ENLAB_25180</name>
</gene>
<dbReference type="GeneID" id="83458527"/>
<evidence type="ECO:0000259" key="3">
    <source>
        <dbReference type="PROSITE" id="PS51099"/>
    </source>
</evidence>
<dbReference type="InterPro" id="IPR003501">
    <property type="entry name" value="PTS_EIIB_2/3"/>
</dbReference>
<dbReference type="InterPro" id="IPR036095">
    <property type="entry name" value="PTS_EIIB-like_sf"/>
</dbReference>
<dbReference type="Pfam" id="PF02302">
    <property type="entry name" value="PTS_IIB"/>
    <property type="match status" value="1"/>
</dbReference>
<accession>A0ABN6NVP9</accession>
<evidence type="ECO:0000313" key="5">
    <source>
        <dbReference type="Proteomes" id="UP000831692"/>
    </source>
</evidence>
<dbReference type="PROSITE" id="PS51099">
    <property type="entry name" value="PTS_EIIB_TYPE_2"/>
    <property type="match status" value="1"/>
</dbReference>
<keyword evidence="5" id="KW-1185">Reference proteome</keyword>
<dbReference type="RefSeq" id="WP_005237463.1">
    <property type="nucleotide sequence ID" value="NZ_AP025635.1"/>
</dbReference>
<keyword evidence="1" id="KW-0808">Transferase</keyword>
<sequence>MGFFQKKKNDASIQSDAKPKASNGKKFLIAVACRAGMGSSTLLHIKVKSVIEENGYPIETIHGNLDVLIGFTGDAFMSMADIAAEPDFQNKPYEVIGIQNIMSKEEIQGKLETFLETMQTK</sequence>
<feature type="region of interest" description="Disordered" evidence="2">
    <location>
        <begin position="1"/>
        <end position="21"/>
    </location>
</feature>
<feature type="domain" description="PTS EIIB type-2" evidence="3">
    <location>
        <begin position="25"/>
        <end position="119"/>
    </location>
</feature>
<dbReference type="Gene3D" id="3.40.50.2300">
    <property type="match status" value="1"/>
</dbReference>
<name>A0ABN6NVP9_9ENTE</name>
<dbReference type="CDD" id="cd05563">
    <property type="entry name" value="PTS_IIB_ascorbate"/>
    <property type="match status" value="1"/>
</dbReference>
<protein>
    <submittedName>
        <fullName evidence="4">PTS ascorbate transporter subunit IIB</fullName>
    </submittedName>
</protein>